<dbReference type="GO" id="GO:0042956">
    <property type="term" value="P:maltodextrin transmembrane transport"/>
    <property type="evidence" value="ECO:0007669"/>
    <property type="project" value="TreeGrafter"/>
</dbReference>
<feature type="domain" description="ABC transmembrane type-1" evidence="8">
    <location>
        <begin position="72"/>
        <end position="264"/>
    </location>
</feature>
<comment type="subcellular location">
    <subcellularLocation>
        <location evidence="1 7">Cell membrane</location>
        <topology evidence="1 7">Multi-pass membrane protein</topology>
    </subcellularLocation>
</comment>
<protein>
    <submittedName>
        <fullName evidence="10">Arabinogalactan oligomer / maltooligosaccharide transport system permease protein</fullName>
    </submittedName>
</protein>
<dbReference type="PROSITE" id="PS51257">
    <property type="entry name" value="PROKAR_LIPOPROTEIN"/>
    <property type="match status" value="1"/>
</dbReference>
<dbReference type="GO" id="GO:0015423">
    <property type="term" value="F:ABC-type maltose transporter activity"/>
    <property type="evidence" value="ECO:0007669"/>
    <property type="project" value="TreeGrafter"/>
</dbReference>
<feature type="transmembrane region" description="Helical" evidence="7">
    <location>
        <begin position="78"/>
        <end position="97"/>
    </location>
</feature>
<feature type="transmembrane region" description="Helical" evidence="7">
    <location>
        <begin position="243"/>
        <end position="264"/>
    </location>
</feature>
<keyword evidence="5 7" id="KW-1133">Transmembrane helix</keyword>
<evidence type="ECO:0000256" key="7">
    <source>
        <dbReference type="RuleBase" id="RU363032"/>
    </source>
</evidence>
<comment type="caution">
    <text evidence="10">The sequence shown here is derived from an EMBL/GenBank/DDBJ whole genome shotgun (WGS) entry which is preliminary data.</text>
</comment>
<feature type="transmembrane region" description="Helical" evidence="7">
    <location>
        <begin position="140"/>
        <end position="159"/>
    </location>
</feature>
<dbReference type="EMBL" id="BLRX01000025">
    <property type="protein sequence ID" value="GFP24932.1"/>
    <property type="molecule type" value="Genomic_DNA"/>
</dbReference>
<dbReference type="PANTHER" id="PTHR32243">
    <property type="entry name" value="MALTOSE TRANSPORT SYSTEM PERMEASE-RELATED"/>
    <property type="match status" value="1"/>
</dbReference>
<dbReference type="CDD" id="cd06261">
    <property type="entry name" value="TM_PBP2"/>
    <property type="match status" value="1"/>
</dbReference>
<evidence type="ECO:0000256" key="2">
    <source>
        <dbReference type="ARBA" id="ARBA00022448"/>
    </source>
</evidence>
<reference evidence="11 12" key="1">
    <citation type="journal article" date="2020" name="Front. Microbiol.">
        <title>Single-cell genomics of novel Actinobacteria with the Wood-Ljungdahl pathway discovered in a serpentinizing system.</title>
        <authorList>
            <person name="Merino N."/>
            <person name="Kawai M."/>
            <person name="Boyd E.S."/>
            <person name="Colman D.R."/>
            <person name="McGlynn S.E."/>
            <person name="Nealson K.H."/>
            <person name="Kurokawa K."/>
            <person name="Hongoh Y."/>
        </authorList>
    </citation>
    <scope>NUCLEOTIDE SEQUENCE [LARGE SCALE GENOMIC DNA]</scope>
    <source>
        <strain evidence="9 11">S25</strain>
        <strain evidence="10 12">S33</strain>
    </source>
</reference>
<dbReference type="PROSITE" id="PS50928">
    <property type="entry name" value="ABC_TM1"/>
    <property type="match status" value="1"/>
</dbReference>
<dbReference type="EMBL" id="BLRY01000023">
    <property type="protein sequence ID" value="GFP27244.1"/>
    <property type="molecule type" value="Genomic_DNA"/>
</dbReference>
<dbReference type="GO" id="GO:0005886">
    <property type="term" value="C:plasma membrane"/>
    <property type="evidence" value="ECO:0007669"/>
    <property type="project" value="UniProtKB-SubCell"/>
</dbReference>
<dbReference type="SUPFAM" id="SSF161098">
    <property type="entry name" value="MetI-like"/>
    <property type="match status" value="1"/>
</dbReference>
<evidence type="ECO:0000256" key="4">
    <source>
        <dbReference type="ARBA" id="ARBA00022692"/>
    </source>
</evidence>
<dbReference type="Pfam" id="PF00528">
    <property type="entry name" value="BPD_transp_1"/>
    <property type="match status" value="1"/>
</dbReference>
<feature type="transmembrane region" description="Helical" evidence="7">
    <location>
        <begin position="12"/>
        <end position="35"/>
    </location>
</feature>
<sequence>MMGARMKSRLTRLFIYTILTITAIACVYPILWVIMASFNPGTSLFSATLIPDRLTTAHYFNLFVEREFGLWYRNTLNIAFWTMILAVALVIPTAYALSQFRFKGRRLSLMSMLVLQMFPSFMSMIAIYLLLLQLRLLDTHIGLILVYAGGAIPFGSWLVKGYFDGIPRSLAEAAKIDGASNATVFTKIMLPLSSPIIIFVALSNFIAPWMDFILARLVLRSSGRKTLAIGLFEMVTGHAHTEFTMFAAGSVMVAIPITILFIFLQRYIVQGLTEGASKI</sequence>
<feature type="transmembrane region" description="Helical" evidence="7">
    <location>
        <begin position="109"/>
        <end position="134"/>
    </location>
</feature>
<dbReference type="Proteomes" id="UP000543224">
    <property type="component" value="Unassembled WGS sequence"/>
</dbReference>
<dbReference type="Proteomes" id="UP000591948">
    <property type="component" value="Unassembled WGS sequence"/>
</dbReference>
<name>A0A6V8P6J4_9ACTN</name>
<dbReference type="InterPro" id="IPR035906">
    <property type="entry name" value="MetI-like_sf"/>
</dbReference>
<evidence type="ECO:0000313" key="11">
    <source>
        <dbReference type="Proteomes" id="UP000543224"/>
    </source>
</evidence>
<evidence type="ECO:0000313" key="12">
    <source>
        <dbReference type="Proteomes" id="UP000591948"/>
    </source>
</evidence>
<evidence type="ECO:0000256" key="5">
    <source>
        <dbReference type="ARBA" id="ARBA00022989"/>
    </source>
</evidence>
<keyword evidence="6 7" id="KW-0472">Membrane</keyword>
<evidence type="ECO:0000259" key="8">
    <source>
        <dbReference type="PROSITE" id="PS50928"/>
    </source>
</evidence>
<keyword evidence="4 7" id="KW-0812">Transmembrane</keyword>
<evidence type="ECO:0000256" key="6">
    <source>
        <dbReference type="ARBA" id="ARBA00023136"/>
    </source>
</evidence>
<keyword evidence="2 7" id="KW-0813">Transport</keyword>
<evidence type="ECO:0000313" key="10">
    <source>
        <dbReference type="EMBL" id="GFP27244.1"/>
    </source>
</evidence>
<dbReference type="Gene3D" id="1.10.3720.10">
    <property type="entry name" value="MetI-like"/>
    <property type="match status" value="1"/>
</dbReference>
<keyword evidence="3" id="KW-1003">Cell membrane</keyword>
<organism evidence="10 12">
    <name type="scientific">Candidatus Hakubella thermalkaliphila</name>
    <dbReference type="NCBI Taxonomy" id="2754717"/>
    <lineage>
        <taxon>Bacteria</taxon>
        <taxon>Bacillati</taxon>
        <taxon>Actinomycetota</taxon>
        <taxon>Actinomycetota incertae sedis</taxon>
        <taxon>Candidatus Hakubellales</taxon>
        <taxon>Candidatus Hakubellaceae</taxon>
        <taxon>Candidatus Hakubella</taxon>
    </lineage>
</organism>
<gene>
    <name evidence="9" type="ORF">HKBW3S25_00370</name>
    <name evidence="10" type="ORF">HKBW3S33_00658</name>
</gene>
<keyword evidence="12" id="KW-1185">Reference proteome</keyword>
<evidence type="ECO:0000313" key="9">
    <source>
        <dbReference type="EMBL" id="GFP24932.1"/>
    </source>
</evidence>
<dbReference type="InterPro" id="IPR000515">
    <property type="entry name" value="MetI-like"/>
</dbReference>
<dbReference type="AlphaFoldDB" id="A0A6V8P6J4"/>
<dbReference type="PANTHER" id="PTHR32243:SF34">
    <property type="entry name" value="GALACTOOLIGOSACCHARIDES TRANSPORT SYSTEM PERMEASE PROTEIN GANQ"/>
    <property type="match status" value="1"/>
</dbReference>
<evidence type="ECO:0000256" key="1">
    <source>
        <dbReference type="ARBA" id="ARBA00004651"/>
    </source>
</evidence>
<comment type="similarity">
    <text evidence="7">Belongs to the binding-protein-dependent transport system permease family.</text>
</comment>
<proteinExistence type="inferred from homology"/>
<dbReference type="InterPro" id="IPR050901">
    <property type="entry name" value="BP-dep_ABC_trans_perm"/>
</dbReference>
<evidence type="ECO:0000256" key="3">
    <source>
        <dbReference type="ARBA" id="ARBA00022475"/>
    </source>
</evidence>
<accession>A0A6V8P6J4</accession>